<evidence type="ECO:0000313" key="2">
    <source>
        <dbReference type="Proteomes" id="UP001152888"/>
    </source>
</evidence>
<protein>
    <submittedName>
        <fullName evidence="1">Uncharacterized protein</fullName>
    </submittedName>
</protein>
<proteinExistence type="predicted"/>
<dbReference type="Proteomes" id="UP001152888">
    <property type="component" value="Unassembled WGS sequence"/>
</dbReference>
<accession>A0A9P0K972</accession>
<dbReference type="EMBL" id="CAKOFQ010006775">
    <property type="protein sequence ID" value="CAH1970515.1"/>
    <property type="molecule type" value="Genomic_DNA"/>
</dbReference>
<comment type="caution">
    <text evidence="1">The sequence shown here is derived from an EMBL/GenBank/DDBJ whole genome shotgun (WGS) entry which is preliminary data.</text>
</comment>
<sequence length="94" mass="11224">MENPQNSDGRTKSMDEIEHRYFNENATSLFIKNNELERNDELFLSYTANNLQLLSSIVIEKVFEFQIGYFGCFTIFISRKFVLLCDKRQRHRGY</sequence>
<evidence type="ECO:0000313" key="1">
    <source>
        <dbReference type="EMBL" id="CAH1970515.1"/>
    </source>
</evidence>
<keyword evidence="2" id="KW-1185">Reference proteome</keyword>
<gene>
    <name evidence="1" type="ORF">ACAOBT_LOCUS8962</name>
</gene>
<organism evidence="1 2">
    <name type="scientific">Acanthoscelides obtectus</name>
    <name type="common">Bean weevil</name>
    <name type="synonym">Bruchus obtectus</name>
    <dbReference type="NCBI Taxonomy" id="200917"/>
    <lineage>
        <taxon>Eukaryota</taxon>
        <taxon>Metazoa</taxon>
        <taxon>Ecdysozoa</taxon>
        <taxon>Arthropoda</taxon>
        <taxon>Hexapoda</taxon>
        <taxon>Insecta</taxon>
        <taxon>Pterygota</taxon>
        <taxon>Neoptera</taxon>
        <taxon>Endopterygota</taxon>
        <taxon>Coleoptera</taxon>
        <taxon>Polyphaga</taxon>
        <taxon>Cucujiformia</taxon>
        <taxon>Chrysomeloidea</taxon>
        <taxon>Chrysomelidae</taxon>
        <taxon>Bruchinae</taxon>
        <taxon>Bruchini</taxon>
        <taxon>Acanthoscelides</taxon>
    </lineage>
</organism>
<dbReference type="AlphaFoldDB" id="A0A9P0K972"/>
<name>A0A9P0K972_ACAOB</name>
<reference evidence="1" key="1">
    <citation type="submission" date="2022-03" db="EMBL/GenBank/DDBJ databases">
        <authorList>
            <person name="Sayadi A."/>
        </authorList>
    </citation>
    <scope>NUCLEOTIDE SEQUENCE</scope>
</reference>